<dbReference type="InterPro" id="IPR033879">
    <property type="entry name" value="UPP_Pase"/>
</dbReference>
<accession>A0A0A2W216</accession>
<proteinExistence type="predicted"/>
<feature type="transmembrane region" description="Helical" evidence="3">
    <location>
        <begin position="154"/>
        <end position="174"/>
    </location>
</feature>
<dbReference type="AlphaFoldDB" id="A0A0A2W216"/>
<dbReference type="STRING" id="1245745.A0A0A2W216"/>
<evidence type="ECO:0000256" key="1">
    <source>
        <dbReference type="ARBA" id="ARBA00023015"/>
    </source>
</evidence>
<dbReference type="Gene3D" id="3.40.50.1360">
    <property type="match status" value="1"/>
</dbReference>
<dbReference type="InterPro" id="IPR014036">
    <property type="entry name" value="DeoR-like_C"/>
</dbReference>
<feature type="domain" description="HTH deoR-type" evidence="5">
    <location>
        <begin position="201"/>
        <end position="242"/>
    </location>
</feature>
<dbReference type="Gene3D" id="1.20.144.10">
    <property type="entry name" value="Phosphatidic acid phosphatase type 2/haloperoxidase"/>
    <property type="match status" value="1"/>
</dbReference>
<protein>
    <submittedName>
        <fullName evidence="6">Deoxyribose operon repressor</fullName>
    </submittedName>
</protein>
<dbReference type="GO" id="GO:0050380">
    <property type="term" value="F:undecaprenyl-diphosphatase activity"/>
    <property type="evidence" value="ECO:0007669"/>
    <property type="project" value="InterPro"/>
</dbReference>
<evidence type="ECO:0000259" key="5">
    <source>
        <dbReference type="SMART" id="SM00420"/>
    </source>
</evidence>
<evidence type="ECO:0000313" key="6">
    <source>
        <dbReference type="EMBL" id="KGQ13953.1"/>
    </source>
</evidence>
<dbReference type="NCBIfam" id="NF007961">
    <property type="entry name" value="PRK10681.1"/>
    <property type="match status" value="1"/>
</dbReference>
<gene>
    <name evidence="6" type="ORF">BBAD15_g89</name>
</gene>
<dbReference type="PANTHER" id="PTHR30363:SF8">
    <property type="entry name" value="DEOXYRIBOSE OPERON REPRESSOR"/>
    <property type="match status" value="1"/>
</dbReference>
<dbReference type="InterPro" id="IPR000326">
    <property type="entry name" value="PAP2/HPO"/>
</dbReference>
<dbReference type="EMBL" id="ANFO01000010">
    <property type="protein sequence ID" value="KGQ13953.1"/>
    <property type="molecule type" value="Genomic_DNA"/>
</dbReference>
<dbReference type="HOGENOM" id="CLU_624004_0_0_1"/>
<feature type="domain" description="Phosphatidic acid phosphatase type 2/haloperoxidase" evidence="4">
    <location>
        <begin position="61"/>
        <end position="169"/>
    </location>
</feature>
<evidence type="ECO:0000259" key="4">
    <source>
        <dbReference type="SMART" id="SM00014"/>
    </source>
</evidence>
<dbReference type="InterPro" id="IPR036938">
    <property type="entry name" value="PAP2/HPO_sf"/>
</dbReference>
<reference evidence="6 7" key="1">
    <citation type="submission" date="2012-10" db="EMBL/GenBank/DDBJ databases">
        <title>Genome sequencing and analysis of entomopathogenic fungi Beauveria bassiana D1-5.</title>
        <authorList>
            <person name="Li Q."/>
            <person name="Wang L."/>
            <person name="Zhang Z."/>
            <person name="Wang Q."/>
            <person name="Ren J."/>
            <person name="Wang M."/>
            <person name="Xu W."/>
            <person name="Wang J."/>
            <person name="Lu Y."/>
            <person name="Du Q."/>
            <person name="Sun Z."/>
        </authorList>
    </citation>
    <scope>NUCLEOTIDE SEQUENCE [LARGE SCALE GENOMIC DNA]</scope>
    <source>
        <strain evidence="6 7">D1-5</strain>
    </source>
</reference>
<name>A0A0A2W216_BEABA</name>
<dbReference type="NCBIfam" id="NF008813">
    <property type="entry name" value="PRK11837.1"/>
    <property type="match status" value="1"/>
</dbReference>
<dbReference type="GO" id="GO:0003700">
    <property type="term" value="F:DNA-binding transcription factor activity"/>
    <property type="evidence" value="ECO:0007669"/>
    <property type="project" value="InterPro"/>
</dbReference>
<evidence type="ECO:0000256" key="3">
    <source>
        <dbReference type="SAM" id="Phobius"/>
    </source>
</evidence>
<dbReference type="SMART" id="SM00014">
    <property type="entry name" value="acidPPc"/>
    <property type="match status" value="1"/>
</dbReference>
<organism evidence="6 7">
    <name type="scientific">Beauveria bassiana D1-5</name>
    <dbReference type="NCBI Taxonomy" id="1245745"/>
    <lineage>
        <taxon>Eukaryota</taxon>
        <taxon>Fungi</taxon>
        <taxon>Dikarya</taxon>
        <taxon>Ascomycota</taxon>
        <taxon>Pezizomycotina</taxon>
        <taxon>Sordariomycetes</taxon>
        <taxon>Hypocreomycetidae</taxon>
        <taxon>Hypocreales</taxon>
        <taxon>Cordycipitaceae</taxon>
        <taxon>Beauveria</taxon>
    </lineage>
</organism>
<evidence type="ECO:0000313" key="7">
    <source>
        <dbReference type="Proteomes" id="UP000030106"/>
    </source>
</evidence>
<feature type="transmembrane region" description="Helical" evidence="3">
    <location>
        <begin position="130"/>
        <end position="148"/>
    </location>
</feature>
<keyword evidence="3" id="KW-0812">Transmembrane</keyword>
<dbReference type="CDD" id="cd03385">
    <property type="entry name" value="PAP2_BcrC_like"/>
    <property type="match status" value="1"/>
</dbReference>
<feature type="transmembrane region" description="Helical" evidence="3">
    <location>
        <begin position="26"/>
        <end position="48"/>
    </location>
</feature>
<keyword evidence="3" id="KW-0472">Membrane</keyword>
<dbReference type="GO" id="GO:0005886">
    <property type="term" value="C:plasma membrane"/>
    <property type="evidence" value="ECO:0007669"/>
    <property type="project" value="InterPro"/>
</dbReference>
<dbReference type="InterPro" id="IPR001034">
    <property type="entry name" value="DeoR_HTH"/>
</dbReference>
<dbReference type="PANTHER" id="PTHR30363">
    <property type="entry name" value="HTH-TYPE TRANSCRIPTIONAL REGULATOR SRLR-RELATED"/>
    <property type="match status" value="1"/>
</dbReference>
<dbReference type="SUPFAM" id="SSF48317">
    <property type="entry name" value="Acid phosphatase/Vanadium-dependent haloperoxidase"/>
    <property type="match status" value="1"/>
</dbReference>
<keyword evidence="2" id="KW-0804">Transcription</keyword>
<dbReference type="SMART" id="SM01134">
    <property type="entry name" value="DeoRC"/>
    <property type="match status" value="1"/>
</dbReference>
<dbReference type="Pfam" id="PF01569">
    <property type="entry name" value="PAP2"/>
    <property type="match status" value="1"/>
</dbReference>
<evidence type="ECO:0000256" key="2">
    <source>
        <dbReference type="ARBA" id="ARBA00023163"/>
    </source>
</evidence>
<dbReference type="Pfam" id="PF08220">
    <property type="entry name" value="HTH_DeoR"/>
    <property type="match status" value="1"/>
</dbReference>
<dbReference type="SMART" id="SM00420">
    <property type="entry name" value="HTH_DEOR"/>
    <property type="match status" value="1"/>
</dbReference>
<keyword evidence="1" id="KW-0805">Transcription regulation</keyword>
<keyword evidence="3" id="KW-1133">Transmembrane helix</keyword>
<dbReference type="InterPro" id="IPR037171">
    <property type="entry name" value="NagB/RpiA_transferase-like"/>
</dbReference>
<dbReference type="Pfam" id="PF00455">
    <property type="entry name" value="DeoRC"/>
    <property type="match status" value="1"/>
</dbReference>
<dbReference type="Proteomes" id="UP000030106">
    <property type="component" value="Unassembled WGS sequence"/>
</dbReference>
<sequence>MMEMLNQNLFLLINATPSSPEWMIKLAIFLARDLISIVPLLIVVLWLWGQRKQMPAQRQVVIKTGMALVISVVLSWIIGHLFPHPRPFVVGLGYNFLHHAPDDSFPSDHGTVIFTFALAFLCWHRIWSGVMLFAIGCAIAWSRVYLGVHWPLDMLGGLLVGMSACLLSQIVWNLRGPQIHQRLHQIYRYCFALPIRKGWALKRSDKIHLKEAAQLLGVSEMTIRRDINSEPGQVVLLGGYVVLEPRSAGASHYLLSDEKTRQVEEKRHAARLAAQHVRPRQTVFFDCGTTTPYIIDALDDDLPFTGLCYSLNTFLALQDKPNCRVILSGGEFHASNAIFNPISFQECLGNICPDIAFLSAAGVHLRYGATCFNLNELAVKHWALSMAQRKILVVDDTKFGKVRPACMGPLTAFDTLITNRPPAAEFIDFAAAENLTLEW</sequence>
<feature type="transmembrane region" description="Helical" evidence="3">
    <location>
        <begin position="60"/>
        <end position="82"/>
    </location>
</feature>
<dbReference type="SUPFAM" id="SSF100950">
    <property type="entry name" value="NagB/RpiA/CoA transferase-like"/>
    <property type="match status" value="1"/>
</dbReference>
<comment type="caution">
    <text evidence="6">The sequence shown here is derived from an EMBL/GenBank/DDBJ whole genome shotgun (WGS) entry which is preliminary data.</text>
</comment>
<dbReference type="InterPro" id="IPR050313">
    <property type="entry name" value="Carb_Metab_HTH_regulators"/>
</dbReference>